<dbReference type="GO" id="GO:0032259">
    <property type="term" value="P:methylation"/>
    <property type="evidence" value="ECO:0007669"/>
    <property type="project" value="UniProtKB-KW"/>
</dbReference>
<dbReference type="SUPFAM" id="SSF46767">
    <property type="entry name" value="Methylated DNA-protein cysteine methyltransferase, C-terminal domain"/>
    <property type="match status" value="1"/>
</dbReference>
<organism evidence="6 7">
    <name type="scientific">Paenimyroides ceti</name>
    <dbReference type="NCBI Taxonomy" id="395087"/>
    <lineage>
        <taxon>Bacteria</taxon>
        <taxon>Pseudomonadati</taxon>
        <taxon>Bacteroidota</taxon>
        <taxon>Flavobacteriia</taxon>
        <taxon>Flavobacteriales</taxon>
        <taxon>Flavobacteriaceae</taxon>
        <taxon>Paenimyroides</taxon>
    </lineage>
</organism>
<dbReference type="Pfam" id="PF02870">
    <property type="entry name" value="Methyltransf_1N"/>
    <property type="match status" value="1"/>
</dbReference>
<name>A0ABT8CZZ5_9FLAO</name>
<feature type="domain" description="Methylated-DNA-[protein]-cysteine S-methyltransferase DNA binding" evidence="3">
    <location>
        <begin position="95"/>
        <end position="174"/>
    </location>
</feature>
<gene>
    <name evidence="5" type="ORF">QW060_08560</name>
    <name evidence="6" type="ORF">QW060_25135</name>
</gene>
<evidence type="ECO:0000313" key="7">
    <source>
        <dbReference type="Proteomes" id="UP001242368"/>
    </source>
</evidence>
<dbReference type="Pfam" id="PF01035">
    <property type="entry name" value="DNA_binding_1"/>
    <property type="match status" value="1"/>
</dbReference>
<dbReference type="CDD" id="cd06445">
    <property type="entry name" value="ATase"/>
    <property type="match status" value="1"/>
</dbReference>
<reference evidence="7" key="2">
    <citation type="journal article" date="2019" name="Int. J. Syst. Evol. Microbiol.">
        <title>The Global Catalogue of Microorganisms (GCM) 10K type strain sequencing project: providing services to taxonomists for standard genome sequencing and annotation.</title>
        <authorList>
            <consortium name="The Broad Institute Genomics Platform"/>
            <consortium name="The Broad Institute Genome Sequencing Center for Infectious Disease"/>
            <person name="Wu L."/>
            <person name="Ma J."/>
        </authorList>
    </citation>
    <scope>NUCLEOTIDE SEQUENCE [LARGE SCALE GENOMIC DNA]</scope>
    <source>
        <strain evidence="7">CECT 7184</strain>
    </source>
</reference>
<dbReference type="InterPro" id="IPR036388">
    <property type="entry name" value="WH-like_DNA-bd_sf"/>
</dbReference>
<keyword evidence="2 6" id="KW-0489">Methyltransferase</keyword>
<comment type="similarity">
    <text evidence="2">Belongs to the MGMT family.</text>
</comment>
<dbReference type="GO" id="GO:0003908">
    <property type="term" value="F:methylated-DNA-[protein]-cysteine S-methyltransferase activity"/>
    <property type="evidence" value="ECO:0007669"/>
    <property type="project" value="UniProtKB-EC"/>
</dbReference>
<dbReference type="InterPro" id="IPR008332">
    <property type="entry name" value="MethylG_MeTrfase_N"/>
</dbReference>
<dbReference type="InterPro" id="IPR036631">
    <property type="entry name" value="MGMT_N_sf"/>
</dbReference>
<evidence type="ECO:0000313" key="5">
    <source>
        <dbReference type="EMBL" id="MDN3707184.1"/>
    </source>
</evidence>
<dbReference type="EMBL" id="JAUFQU010000001">
    <property type="protein sequence ID" value="MDN3707184.1"/>
    <property type="molecule type" value="Genomic_DNA"/>
</dbReference>
<evidence type="ECO:0000259" key="4">
    <source>
        <dbReference type="Pfam" id="PF02870"/>
    </source>
</evidence>
<evidence type="ECO:0000256" key="2">
    <source>
        <dbReference type="HAMAP-Rule" id="MF_00772"/>
    </source>
</evidence>
<keyword evidence="2" id="KW-0234">DNA repair</keyword>
<comment type="catalytic activity">
    <reaction evidence="2">
        <text>a 4-O-methyl-thymidine in DNA + L-cysteinyl-[protein] = a thymidine in DNA + S-methyl-L-cysteinyl-[protein]</text>
        <dbReference type="Rhea" id="RHEA:53428"/>
        <dbReference type="Rhea" id="RHEA-COMP:10131"/>
        <dbReference type="Rhea" id="RHEA-COMP:10132"/>
        <dbReference type="Rhea" id="RHEA-COMP:13555"/>
        <dbReference type="Rhea" id="RHEA-COMP:13556"/>
        <dbReference type="ChEBI" id="CHEBI:29950"/>
        <dbReference type="ChEBI" id="CHEBI:82612"/>
        <dbReference type="ChEBI" id="CHEBI:137386"/>
        <dbReference type="ChEBI" id="CHEBI:137387"/>
        <dbReference type="EC" id="2.1.1.63"/>
    </reaction>
</comment>
<dbReference type="EMBL" id="JAUFQU010000077">
    <property type="protein sequence ID" value="MDN3710163.1"/>
    <property type="molecule type" value="Genomic_DNA"/>
</dbReference>
<dbReference type="EC" id="2.1.1.63" evidence="2"/>
<keyword evidence="1 2" id="KW-0227">DNA damage</keyword>
<dbReference type="InterPro" id="IPR014048">
    <property type="entry name" value="MethylDNA_cys_MeTrfase_DNA-bd"/>
</dbReference>
<feature type="active site" description="Nucleophile; methyl group acceptor" evidence="2">
    <location>
        <position position="146"/>
    </location>
</feature>
<accession>A0ABT8CZZ5</accession>
<comment type="caution">
    <text evidence="6">The sequence shown here is derived from an EMBL/GenBank/DDBJ whole genome shotgun (WGS) entry which is preliminary data.</text>
</comment>
<dbReference type="RefSeq" id="WP_290363211.1">
    <property type="nucleotide sequence ID" value="NZ_JAUFQU010000001.1"/>
</dbReference>
<sequence length="185" mass="20628">MPYLSNINLNKKLHNILSNYHTYIATPVGVLKLIATEKGLAAVLWENDDATRVTLSEGMRFDEHPVLVETAIQLQEYFAKKRKVFDLPLDFTGTAFQQQIWQQLLKIPYGETRSYGDLAREIANEKSVRAVGGANGKNPISIIAPCHRVIGTSGKLTGFAGGLKNKAFLLALERSQTQPTLWDEE</sequence>
<dbReference type="NCBIfam" id="TIGR00589">
    <property type="entry name" value="ogt"/>
    <property type="match status" value="1"/>
</dbReference>
<dbReference type="Gene3D" id="1.10.10.10">
    <property type="entry name" value="Winged helix-like DNA-binding domain superfamily/Winged helix DNA-binding domain"/>
    <property type="match status" value="1"/>
</dbReference>
<dbReference type="Gene3D" id="3.30.160.70">
    <property type="entry name" value="Methylated DNA-protein cysteine methyltransferase domain"/>
    <property type="match status" value="1"/>
</dbReference>
<comment type="function">
    <text evidence="2">Involved in the cellular defense against the biological effects of O6-methylguanine (O6-MeG) and O4-methylthymine (O4-MeT) in DNA. Repairs the methylated nucleobase in DNA by stoichiometrically transferring the methyl group to a cysteine residue in the enzyme. This is a suicide reaction: the enzyme is irreversibly inactivated.</text>
</comment>
<comment type="subcellular location">
    <subcellularLocation>
        <location evidence="2">Cytoplasm</location>
    </subcellularLocation>
</comment>
<evidence type="ECO:0000256" key="1">
    <source>
        <dbReference type="ARBA" id="ARBA00022763"/>
    </source>
</evidence>
<dbReference type="Proteomes" id="UP001242368">
    <property type="component" value="Unassembled WGS sequence"/>
</dbReference>
<feature type="domain" description="Methylguanine DNA methyltransferase ribonuclease-like" evidence="4">
    <location>
        <begin position="20"/>
        <end position="91"/>
    </location>
</feature>
<dbReference type="InterPro" id="IPR036217">
    <property type="entry name" value="MethylDNA_cys_MeTrfase_DNAb"/>
</dbReference>
<proteinExistence type="inferred from homology"/>
<evidence type="ECO:0000313" key="6">
    <source>
        <dbReference type="EMBL" id="MDN3710163.1"/>
    </source>
</evidence>
<dbReference type="SUPFAM" id="SSF53155">
    <property type="entry name" value="Methylated DNA-protein cysteine methyltransferase domain"/>
    <property type="match status" value="1"/>
</dbReference>
<comment type="catalytic activity">
    <reaction evidence="2">
        <text>a 6-O-methyl-2'-deoxyguanosine in DNA + L-cysteinyl-[protein] = S-methyl-L-cysteinyl-[protein] + a 2'-deoxyguanosine in DNA</text>
        <dbReference type="Rhea" id="RHEA:24000"/>
        <dbReference type="Rhea" id="RHEA-COMP:10131"/>
        <dbReference type="Rhea" id="RHEA-COMP:10132"/>
        <dbReference type="Rhea" id="RHEA-COMP:11367"/>
        <dbReference type="Rhea" id="RHEA-COMP:11368"/>
        <dbReference type="ChEBI" id="CHEBI:29950"/>
        <dbReference type="ChEBI" id="CHEBI:82612"/>
        <dbReference type="ChEBI" id="CHEBI:85445"/>
        <dbReference type="ChEBI" id="CHEBI:85448"/>
        <dbReference type="EC" id="2.1.1.63"/>
    </reaction>
</comment>
<dbReference type="HAMAP" id="MF_00772">
    <property type="entry name" value="OGT"/>
    <property type="match status" value="1"/>
</dbReference>
<keyword evidence="2 6" id="KW-0808">Transferase</keyword>
<dbReference type="PANTHER" id="PTHR10815:SF5">
    <property type="entry name" value="METHYLATED-DNA--PROTEIN-CYSTEINE METHYLTRANSFERASE"/>
    <property type="match status" value="1"/>
</dbReference>
<keyword evidence="2" id="KW-0963">Cytoplasm</keyword>
<protein>
    <recommendedName>
        <fullName evidence="2">Methylated-DNA--protein-cysteine methyltransferase</fullName>
        <ecNumber evidence="2">2.1.1.63</ecNumber>
    </recommendedName>
    <alternativeName>
        <fullName evidence="2">6-O-methylguanine-DNA methyltransferase</fullName>
        <shortName evidence="2">MGMT</shortName>
    </alternativeName>
    <alternativeName>
        <fullName evidence="2">O-6-methylguanine-DNA-alkyltransferase</fullName>
    </alternativeName>
</protein>
<evidence type="ECO:0000259" key="3">
    <source>
        <dbReference type="Pfam" id="PF01035"/>
    </source>
</evidence>
<reference evidence="6" key="3">
    <citation type="submission" date="2023-06" db="EMBL/GenBank/DDBJ databases">
        <authorList>
            <person name="Lucena T."/>
            <person name="Sun Q."/>
        </authorList>
    </citation>
    <scope>NUCLEOTIDE SEQUENCE</scope>
    <source>
        <strain evidence="6">CECT 7184</strain>
    </source>
</reference>
<dbReference type="InterPro" id="IPR023546">
    <property type="entry name" value="MGMT"/>
</dbReference>
<comment type="miscellaneous">
    <text evidence="2">This enzyme catalyzes only one turnover and therefore is not strictly catalytic. According to one definition, an enzyme is a biocatalyst that acts repeatedly and over many reaction cycles.</text>
</comment>
<keyword evidence="7" id="KW-1185">Reference proteome</keyword>
<dbReference type="PANTHER" id="PTHR10815">
    <property type="entry name" value="METHYLATED-DNA--PROTEIN-CYSTEINE METHYLTRANSFERASE"/>
    <property type="match status" value="1"/>
</dbReference>
<reference evidence="6" key="1">
    <citation type="journal article" date="2014" name="Int. J. Syst. Evol. Microbiol.">
        <title>Complete genome of a new Firmicutes species belonging to the dominant human colonic microbiota ('Ruminococcus bicirculans') reveals two chromosomes and a selective capacity to utilize plant glucans.</title>
        <authorList>
            <consortium name="NISC Comparative Sequencing Program"/>
            <person name="Wegmann U."/>
            <person name="Louis P."/>
            <person name="Goesmann A."/>
            <person name="Henrissat B."/>
            <person name="Duncan S.H."/>
            <person name="Flint H.J."/>
        </authorList>
    </citation>
    <scope>NUCLEOTIDE SEQUENCE</scope>
    <source>
        <strain evidence="6">CECT 7184</strain>
    </source>
</reference>